<evidence type="ECO:0000313" key="11">
    <source>
        <dbReference type="EMBL" id="VTT42697.1"/>
    </source>
</evidence>
<feature type="binding site" evidence="9">
    <location>
        <position position="92"/>
    </location>
    <ligand>
        <name>phosphoenolpyruvate</name>
        <dbReference type="ChEBI" id="CHEBI:58702"/>
    </ligand>
</feature>
<dbReference type="FunFam" id="3.65.10.10:FF:000005">
    <property type="entry name" value="3-phosphoshikimate 1-carboxyvinyltransferase"/>
    <property type="match status" value="1"/>
</dbReference>
<dbReference type="Proteomes" id="UP000306241">
    <property type="component" value="Chromosome"/>
</dbReference>
<keyword evidence="7 9" id="KW-0057">Aromatic amino acid biosynthesis</keyword>
<keyword evidence="4 9" id="KW-0963">Cytoplasm</keyword>
<comment type="similarity">
    <text evidence="3 9">Belongs to the EPSP synthase family.</text>
</comment>
<evidence type="ECO:0000256" key="6">
    <source>
        <dbReference type="ARBA" id="ARBA00022679"/>
    </source>
</evidence>
<comment type="subunit">
    <text evidence="9">Monomer.</text>
</comment>
<dbReference type="PANTHER" id="PTHR21090:SF5">
    <property type="entry name" value="PENTAFUNCTIONAL AROM POLYPEPTIDE"/>
    <property type="match status" value="1"/>
</dbReference>
<feature type="binding site" evidence="9">
    <location>
        <position position="20"/>
    </location>
    <ligand>
        <name>phosphoenolpyruvate</name>
        <dbReference type="ChEBI" id="CHEBI:58702"/>
    </ligand>
</feature>
<dbReference type="PIRSF" id="PIRSF000505">
    <property type="entry name" value="EPSPS"/>
    <property type="match status" value="1"/>
</dbReference>
<feature type="binding site" evidence="9">
    <location>
        <position position="20"/>
    </location>
    <ligand>
        <name>3-phosphoshikimate</name>
        <dbReference type="ChEBI" id="CHEBI:145989"/>
    </ligand>
</feature>
<keyword evidence="5 9" id="KW-0028">Amino-acid biosynthesis</keyword>
<evidence type="ECO:0000313" key="12">
    <source>
        <dbReference type="Proteomes" id="UP000306241"/>
    </source>
</evidence>
<dbReference type="PANTHER" id="PTHR21090">
    <property type="entry name" value="AROM/DEHYDROQUINATE SYNTHASE"/>
    <property type="match status" value="1"/>
</dbReference>
<evidence type="ECO:0000256" key="7">
    <source>
        <dbReference type="ARBA" id="ARBA00023141"/>
    </source>
</evidence>
<dbReference type="InterPro" id="IPR036968">
    <property type="entry name" value="Enolpyruvate_Tfrase_sf"/>
</dbReference>
<evidence type="ECO:0000259" key="10">
    <source>
        <dbReference type="Pfam" id="PF00275"/>
    </source>
</evidence>
<reference evidence="11 12" key="1">
    <citation type="submission" date="2019-05" db="EMBL/GenBank/DDBJ databases">
        <authorList>
            <consortium name="Pathogen Informatics"/>
        </authorList>
    </citation>
    <scope>NUCLEOTIDE SEQUENCE [LARGE SCALE GENOMIC DNA]</scope>
    <source>
        <strain evidence="11 12">NCTC10924</strain>
    </source>
</reference>
<evidence type="ECO:0000256" key="3">
    <source>
        <dbReference type="ARBA" id="ARBA00009948"/>
    </source>
</evidence>
<dbReference type="GO" id="GO:0003866">
    <property type="term" value="F:3-phosphoshikimate 1-carboxyvinyltransferase activity"/>
    <property type="evidence" value="ECO:0007669"/>
    <property type="project" value="UniProtKB-UniRule"/>
</dbReference>
<dbReference type="GO" id="GO:0005737">
    <property type="term" value="C:cytoplasm"/>
    <property type="evidence" value="ECO:0007669"/>
    <property type="project" value="UniProtKB-SubCell"/>
</dbReference>
<evidence type="ECO:0000256" key="9">
    <source>
        <dbReference type="HAMAP-Rule" id="MF_00210"/>
    </source>
</evidence>
<feature type="binding site" evidence="9">
    <location>
        <position position="343"/>
    </location>
    <ligand>
        <name>phosphoenolpyruvate</name>
        <dbReference type="ChEBI" id="CHEBI:58702"/>
    </ligand>
</feature>
<evidence type="ECO:0000256" key="4">
    <source>
        <dbReference type="ARBA" id="ARBA00022490"/>
    </source>
</evidence>
<protein>
    <recommendedName>
        <fullName evidence="9">3-phosphoshikimate 1-carboxyvinyltransferase</fullName>
        <ecNumber evidence="9">2.5.1.19</ecNumber>
    </recommendedName>
    <alternativeName>
        <fullName evidence="9">5-enolpyruvylshikimate-3-phosphate synthase</fullName>
        <shortName evidence="9">EPSP synthase</shortName>
        <shortName evidence="9">EPSPS</shortName>
    </alternativeName>
</protein>
<feature type="binding site" evidence="9">
    <location>
        <position position="339"/>
    </location>
    <ligand>
        <name>3-phosphoshikimate</name>
        <dbReference type="ChEBI" id="CHEBI:145989"/>
    </ligand>
</feature>
<comment type="caution">
    <text evidence="9">Lacks conserved residue(s) required for the propagation of feature annotation.</text>
</comment>
<comment type="function">
    <text evidence="1 9">Catalyzes the transfer of the enolpyruvyl moiety of phosphoenolpyruvate (PEP) to the 5-hydroxyl of shikimate-3-phosphate (S3P) to produce enolpyruvyl shikimate-3-phosphate and inorganic phosphate.</text>
</comment>
<dbReference type="GO" id="GO:0008652">
    <property type="term" value="P:amino acid biosynthetic process"/>
    <property type="evidence" value="ECO:0007669"/>
    <property type="project" value="UniProtKB-KW"/>
</dbReference>
<dbReference type="PROSITE" id="PS00104">
    <property type="entry name" value="EPSP_SYNTHASE_1"/>
    <property type="match status" value="1"/>
</dbReference>
<feature type="domain" description="Enolpyruvate transferase" evidence="10">
    <location>
        <begin position="7"/>
        <end position="421"/>
    </location>
</feature>
<proteinExistence type="inferred from homology"/>
<gene>
    <name evidence="9 11" type="primary">aroA</name>
    <name evidence="11" type="ORF">NCTC10924_00644</name>
</gene>
<evidence type="ECO:0000256" key="8">
    <source>
        <dbReference type="ARBA" id="ARBA00044633"/>
    </source>
</evidence>
<feature type="binding site" evidence="9">
    <location>
        <position position="168"/>
    </location>
    <ligand>
        <name>3-phosphoshikimate</name>
        <dbReference type="ChEBI" id="CHEBI:145989"/>
    </ligand>
</feature>
<dbReference type="EC" id="2.5.1.19" evidence="9"/>
<dbReference type="HAMAP" id="MF_00210">
    <property type="entry name" value="EPSP_synth"/>
    <property type="match status" value="1"/>
</dbReference>
<feature type="binding site" evidence="9">
    <location>
        <position position="312"/>
    </location>
    <ligand>
        <name>3-phosphoshikimate</name>
        <dbReference type="ChEBI" id="CHEBI:145989"/>
    </ligand>
</feature>
<evidence type="ECO:0000256" key="2">
    <source>
        <dbReference type="ARBA" id="ARBA00004811"/>
    </source>
</evidence>
<dbReference type="PROSITE" id="PS00885">
    <property type="entry name" value="EPSP_SYNTHASE_2"/>
    <property type="match status" value="1"/>
</dbReference>
<dbReference type="Pfam" id="PF00275">
    <property type="entry name" value="EPSP_synthase"/>
    <property type="match status" value="1"/>
</dbReference>
<dbReference type="InterPro" id="IPR023193">
    <property type="entry name" value="EPSP_synthase_CS"/>
</dbReference>
<dbReference type="NCBIfam" id="TIGR01356">
    <property type="entry name" value="aroA"/>
    <property type="match status" value="1"/>
</dbReference>
<evidence type="ECO:0000256" key="1">
    <source>
        <dbReference type="ARBA" id="ARBA00002174"/>
    </source>
</evidence>
<evidence type="ECO:0000256" key="5">
    <source>
        <dbReference type="ARBA" id="ARBA00022605"/>
    </source>
</evidence>
<feature type="binding site" evidence="9">
    <location>
        <position position="21"/>
    </location>
    <ligand>
        <name>3-phosphoshikimate</name>
        <dbReference type="ChEBI" id="CHEBI:145989"/>
    </ligand>
</feature>
<feature type="binding site" evidence="9">
    <location>
        <position position="168"/>
    </location>
    <ligand>
        <name>phosphoenolpyruvate</name>
        <dbReference type="ChEBI" id="CHEBI:58702"/>
    </ligand>
</feature>
<dbReference type="OrthoDB" id="9809920at2"/>
<dbReference type="CDD" id="cd01556">
    <property type="entry name" value="EPSP_synthase"/>
    <property type="match status" value="1"/>
</dbReference>
<dbReference type="EMBL" id="LR594052">
    <property type="protein sequence ID" value="VTT42697.1"/>
    <property type="molecule type" value="Genomic_DNA"/>
</dbReference>
<accession>A0A4V0H5S2</accession>
<dbReference type="GO" id="GO:0009073">
    <property type="term" value="P:aromatic amino acid family biosynthetic process"/>
    <property type="evidence" value="ECO:0007669"/>
    <property type="project" value="UniProtKB-KW"/>
</dbReference>
<comment type="catalytic activity">
    <reaction evidence="8">
        <text>3-phosphoshikimate + phosphoenolpyruvate = 5-O-(1-carboxyvinyl)-3-phosphoshikimate + phosphate</text>
        <dbReference type="Rhea" id="RHEA:21256"/>
        <dbReference type="ChEBI" id="CHEBI:43474"/>
        <dbReference type="ChEBI" id="CHEBI:57701"/>
        <dbReference type="ChEBI" id="CHEBI:58702"/>
        <dbReference type="ChEBI" id="CHEBI:145989"/>
        <dbReference type="EC" id="2.5.1.19"/>
    </reaction>
    <physiologicalReaction direction="left-to-right" evidence="8">
        <dbReference type="Rhea" id="RHEA:21257"/>
    </physiologicalReaction>
</comment>
<dbReference type="AlphaFoldDB" id="A0A4V0H5S2"/>
<feature type="binding site" evidence="9">
    <location>
        <position position="120"/>
    </location>
    <ligand>
        <name>phosphoenolpyruvate</name>
        <dbReference type="ChEBI" id="CHEBI:58702"/>
    </ligand>
</feature>
<comment type="subcellular location">
    <subcellularLocation>
        <location evidence="9">Cytoplasm</location>
    </subcellularLocation>
</comment>
<dbReference type="InterPro" id="IPR013792">
    <property type="entry name" value="RNA3'P_cycl/enolpyr_Trfase_a/b"/>
</dbReference>
<keyword evidence="6 9" id="KW-0808">Transferase</keyword>
<dbReference type="Gene3D" id="3.65.10.10">
    <property type="entry name" value="Enolpyruvate transferase domain"/>
    <property type="match status" value="2"/>
</dbReference>
<comment type="pathway">
    <text evidence="2 9">Metabolic intermediate biosynthesis; chorismate biosynthesis; chorismate from D-erythrose 4-phosphate and phosphoenolpyruvate: step 6/7.</text>
</comment>
<dbReference type="RefSeq" id="WP_093958875.1">
    <property type="nucleotide sequence ID" value="NZ_CP070237.1"/>
</dbReference>
<sequence length="427" mass="46011">MKLKTDSRPLRGCLTMPGDKSISHRAIIFGAIAEGITEIEGLLKSHDVNATISAFRQMGVLIEERGQKVIVHGQGFSGLKTPQNTLEMGNSGTSMRLLCGVIAAQDWAVTLKGDASLSKRPMDRVAVPLELMGAEISGQGYAKQPPITVKGKTHLKAITYHLPVASAQVKSAILLAALQTRGQTKLVEKAITRNHTEEMIRIFGGQIQQSEKEITIKGPQSLRGQKIKVAGDISSAAFWLVAGLIVPGSDIRLENVGINETRTGILDVIKNMGGQVAIENYDSKNQSAHLRVTYSELRGTEISGALIPRLIDELPIIALLATQAKGHTIIKDAAELRLKETNRITVVVDILQKMGAQVEEKADGMIITGGQELVACQADAQMDHRIGMMATIAALLVKKGTMTLKGADAIATSYPNFFADLERLQDD</sequence>
<dbReference type="UniPathway" id="UPA00053">
    <property type="reaction ID" value="UER00089"/>
</dbReference>
<dbReference type="InterPro" id="IPR006264">
    <property type="entry name" value="EPSP_synthase"/>
</dbReference>
<dbReference type="SUPFAM" id="SSF55205">
    <property type="entry name" value="EPT/RTPC-like"/>
    <property type="match status" value="1"/>
</dbReference>
<feature type="binding site" evidence="9">
    <location>
        <position position="166"/>
    </location>
    <ligand>
        <name>3-phosphoshikimate</name>
        <dbReference type="ChEBI" id="CHEBI:145989"/>
    </ligand>
</feature>
<dbReference type="FunFam" id="3.65.10.10:FF:000006">
    <property type="entry name" value="3-phosphoshikimate 1-carboxyvinyltransferase"/>
    <property type="match status" value="1"/>
</dbReference>
<dbReference type="GO" id="GO:0009423">
    <property type="term" value="P:chorismate biosynthetic process"/>
    <property type="evidence" value="ECO:0007669"/>
    <property type="project" value="UniProtKB-UniRule"/>
</dbReference>
<feature type="binding site" evidence="9">
    <location>
        <position position="385"/>
    </location>
    <ligand>
        <name>phosphoenolpyruvate</name>
        <dbReference type="ChEBI" id="CHEBI:58702"/>
    </ligand>
</feature>
<dbReference type="InterPro" id="IPR001986">
    <property type="entry name" value="Enolpyruvate_Tfrase_dom"/>
</dbReference>
<feature type="active site" description="Proton acceptor" evidence="9">
    <location>
        <position position="312"/>
    </location>
</feature>
<name>A0A4V0H5S2_STRPO</name>
<feature type="binding site" evidence="9">
    <location>
        <position position="25"/>
    </location>
    <ligand>
        <name>3-phosphoshikimate</name>
        <dbReference type="ChEBI" id="CHEBI:145989"/>
    </ligand>
</feature>
<organism evidence="11 12">
    <name type="scientific">Streptococcus porcinus</name>
    <dbReference type="NCBI Taxonomy" id="1340"/>
    <lineage>
        <taxon>Bacteria</taxon>
        <taxon>Bacillati</taxon>
        <taxon>Bacillota</taxon>
        <taxon>Bacilli</taxon>
        <taxon>Lactobacillales</taxon>
        <taxon>Streptococcaceae</taxon>
        <taxon>Streptococcus</taxon>
    </lineage>
</organism>